<dbReference type="PANTHER" id="PTHR30349">
    <property type="entry name" value="PHAGE INTEGRASE-RELATED"/>
    <property type="match status" value="1"/>
</dbReference>
<evidence type="ECO:0000259" key="2">
    <source>
        <dbReference type="PROSITE" id="PS51898"/>
    </source>
</evidence>
<reference evidence="3" key="1">
    <citation type="submission" date="2013-08" db="EMBL/GenBank/DDBJ databases">
        <authorList>
            <person name="Mendez C."/>
            <person name="Richter M."/>
            <person name="Ferrer M."/>
            <person name="Sanchez J."/>
        </authorList>
    </citation>
    <scope>NUCLEOTIDE SEQUENCE</scope>
</reference>
<dbReference type="InterPro" id="IPR002104">
    <property type="entry name" value="Integrase_catalytic"/>
</dbReference>
<dbReference type="InterPro" id="IPR011010">
    <property type="entry name" value="DNA_brk_join_enz"/>
</dbReference>
<protein>
    <submittedName>
        <fullName evidence="3">Phage integrase family protein</fullName>
    </submittedName>
</protein>
<name>T1ATX7_9ZZZZ</name>
<feature type="domain" description="Tyr recombinase" evidence="2">
    <location>
        <begin position="1"/>
        <end position="163"/>
    </location>
</feature>
<dbReference type="InterPro" id="IPR050090">
    <property type="entry name" value="Tyrosine_recombinase_XerCD"/>
</dbReference>
<dbReference type="Pfam" id="PF00589">
    <property type="entry name" value="Phage_integrase"/>
    <property type="match status" value="1"/>
</dbReference>
<dbReference type="Gene3D" id="1.10.443.10">
    <property type="entry name" value="Intergrase catalytic core"/>
    <property type="match status" value="1"/>
</dbReference>
<organism evidence="3">
    <name type="scientific">mine drainage metagenome</name>
    <dbReference type="NCBI Taxonomy" id="410659"/>
    <lineage>
        <taxon>unclassified sequences</taxon>
        <taxon>metagenomes</taxon>
        <taxon>ecological metagenomes</taxon>
    </lineage>
</organism>
<accession>T1ATX7</accession>
<dbReference type="GO" id="GO:0006310">
    <property type="term" value="P:DNA recombination"/>
    <property type="evidence" value="ECO:0007669"/>
    <property type="project" value="UniProtKB-KW"/>
</dbReference>
<dbReference type="CDD" id="cd00397">
    <property type="entry name" value="DNA_BRE_C"/>
    <property type="match status" value="1"/>
</dbReference>
<dbReference type="SUPFAM" id="SSF56349">
    <property type="entry name" value="DNA breaking-rejoining enzymes"/>
    <property type="match status" value="1"/>
</dbReference>
<keyword evidence="1" id="KW-0233">DNA recombination</keyword>
<proteinExistence type="predicted"/>
<evidence type="ECO:0000256" key="1">
    <source>
        <dbReference type="ARBA" id="ARBA00023172"/>
    </source>
</evidence>
<dbReference type="InterPro" id="IPR013762">
    <property type="entry name" value="Integrase-like_cat_sf"/>
</dbReference>
<feature type="non-terminal residue" evidence="3">
    <location>
        <position position="1"/>
    </location>
</feature>
<dbReference type="GO" id="GO:0015074">
    <property type="term" value="P:DNA integration"/>
    <property type="evidence" value="ECO:0007669"/>
    <property type="project" value="InterPro"/>
</dbReference>
<comment type="caution">
    <text evidence="3">The sequence shown here is derived from an EMBL/GenBank/DDBJ whole genome shotgun (WGS) entry which is preliminary data.</text>
</comment>
<dbReference type="EMBL" id="AUZY01004271">
    <property type="protein sequence ID" value="EQD64051.1"/>
    <property type="molecule type" value="Genomic_DNA"/>
</dbReference>
<gene>
    <name evidence="3" type="ORF">B1B_06736</name>
</gene>
<sequence>TGWGLRRCEVLRLRLIDLGDGVLTVHGKGREGGKKRWLPYHDEIRRILPELIAHRQQTVGGFRGPDAGYLFVHRVTEGRWKPFGIRVWSKAYVDRQIVIPAFEKAGVRKAANLNHALRRTCGRTAWMHGVPIEKISYMMGHEDTRTTRKYLALNLEDVRSVISVLNEVFPAIREA</sequence>
<reference evidence="3" key="2">
    <citation type="journal article" date="2014" name="ISME J.">
        <title>Microbial stratification in low pH oxic and suboxic macroscopic growths along an acid mine drainage.</title>
        <authorList>
            <person name="Mendez-Garcia C."/>
            <person name="Mesa V."/>
            <person name="Sprenger R.R."/>
            <person name="Richter M."/>
            <person name="Diez M.S."/>
            <person name="Solano J."/>
            <person name="Bargiela R."/>
            <person name="Golyshina O.V."/>
            <person name="Manteca A."/>
            <person name="Ramos J.L."/>
            <person name="Gallego J.R."/>
            <person name="Llorente I."/>
            <person name="Martins Dos Santos V.A."/>
            <person name="Jensen O.N."/>
            <person name="Pelaez A.I."/>
            <person name="Sanchez J."/>
            <person name="Ferrer M."/>
        </authorList>
    </citation>
    <scope>NUCLEOTIDE SEQUENCE</scope>
</reference>
<dbReference type="AlphaFoldDB" id="T1ATX7"/>
<dbReference type="GO" id="GO:0003677">
    <property type="term" value="F:DNA binding"/>
    <property type="evidence" value="ECO:0007669"/>
    <property type="project" value="InterPro"/>
</dbReference>
<dbReference type="PROSITE" id="PS51898">
    <property type="entry name" value="TYR_RECOMBINASE"/>
    <property type="match status" value="1"/>
</dbReference>
<evidence type="ECO:0000313" key="3">
    <source>
        <dbReference type="EMBL" id="EQD64051.1"/>
    </source>
</evidence>